<comment type="caution">
    <text evidence="1">The sequence shown here is derived from an EMBL/GenBank/DDBJ whole genome shotgun (WGS) entry which is preliminary data.</text>
</comment>
<reference evidence="2" key="1">
    <citation type="submission" date="2017-09" db="EMBL/GenBank/DDBJ databases">
        <title>Depth-based differentiation of microbial function through sediment-hosted aquifers and enrichment of novel symbionts in the deep terrestrial subsurface.</title>
        <authorList>
            <person name="Probst A.J."/>
            <person name="Ladd B."/>
            <person name="Jarett J.K."/>
            <person name="Geller-Mcgrath D.E."/>
            <person name="Sieber C.M.K."/>
            <person name="Emerson J.B."/>
            <person name="Anantharaman K."/>
            <person name="Thomas B.C."/>
            <person name="Malmstrom R."/>
            <person name="Stieglmeier M."/>
            <person name="Klingl A."/>
            <person name="Woyke T."/>
            <person name="Ryan C.M."/>
            <person name="Banfield J.F."/>
        </authorList>
    </citation>
    <scope>NUCLEOTIDE SEQUENCE [LARGE SCALE GENOMIC DNA]</scope>
</reference>
<protein>
    <submittedName>
        <fullName evidence="1">Uncharacterized protein</fullName>
    </submittedName>
</protein>
<evidence type="ECO:0000313" key="1">
    <source>
        <dbReference type="EMBL" id="PIU03605.1"/>
    </source>
</evidence>
<name>A0A2M6XD49_9BACT</name>
<organism evidence="1 2">
    <name type="scientific">Candidatus Shapirobacteria bacterium CG08_land_8_20_14_0_20_39_18</name>
    <dbReference type="NCBI Taxonomy" id="1974883"/>
    <lineage>
        <taxon>Bacteria</taxon>
        <taxon>Candidatus Shapironibacteriota</taxon>
    </lineage>
</organism>
<dbReference type="AlphaFoldDB" id="A0A2M6XD49"/>
<proteinExistence type="predicted"/>
<dbReference type="Proteomes" id="UP000228996">
    <property type="component" value="Unassembled WGS sequence"/>
</dbReference>
<evidence type="ECO:0000313" key="2">
    <source>
        <dbReference type="Proteomes" id="UP000228996"/>
    </source>
</evidence>
<sequence>MLTQRDLNEIENLLDQKLDEKLETKLNEKLSFLPTKDDFYSKMDQVMGELQTIREEQSMGSHRISDHEDRITVIEQKTGIVTT</sequence>
<accession>A0A2M6XD49</accession>
<gene>
    <name evidence="1" type="ORF">COT44_02300</name>
</gene>
<dbReference type="EMBL" id="PEYO01000013">
    <property type="protein sequence ID" value="PIU03605.1"/>
    <property type="molecule type" value="Genomic_DNA"/>
</dbReference>